<dbReference type="OrthoDB" id="9813375at2"/>
<feature type="binding site" evidence="4">
    <location>
        <position position="145"/>
    </location>
    <ligand>
        <name>GTP</name>
        <dbReference type="ChEBI" id="CHEBI:37565"/>
    </ligand>
</feature>
<dbReference type="GO" id="GO:0003924">
    <property type="term" value="F:GTPase activity"/>
    <property type="evidence" value="ECO:0007669"/>
    <property type="project" value="UniProtKB-UniRule"/>
</dbReference>
<feature type="binding site" evidence="4">
    <location>
        <position position="192"/>
    </location>
    <ligand>
        <name>GTP</name>
        <dbReference type="ChEBI" id="CHEBI:37565"/>
    </ligand>
</feature>
<dbReference type="HAMAP" id="MF_00909">
    <property type="entry name" value="FtsZ"/>
    <property type="match status" value="1"/>
</dbReference>
<dbReference type="PANTHER" id="PTHR30314:SF3">
    <property type="entry name" value="MITOCHONDRIAL DIVISION PROTEIN FSZA"/>
    <property type="match status" value="1"/>
</dbReference>
<dbReference type="InterPro" id="IPR020805">
    <property type="entry name" value="Cell_div_FtsZ_CS"/>
</dbReference>
<dbReference type="CDD" id="cd02201">
    <property type="entry name" value="FtsZ_type1"/>
    <property type="match status" value="1"/>
</dbReference>
<comment type="caution">
    <text evidence="10">The sequence shown here is derived from an EMBL/GenBank/DDBJ whole genome shotgun (WGS) entry which is preliminary data.</text>
</comment>
<keyword evidence="4 6" id="KW-0132">Cell division</keyword>
<dbReference type="Pfam" id="PF12327">
    <property type="entry name" value="FtsZ_C"/>
    <property type="match status" value="1"/>
</dbReference>
<evidence type="ECO:0000259" key="9">
    <source>
        <dbReference type="SMART" id="SM00865"/>
    </source>
</evidence>
<comment type="subcellular location">
    <subcellularLocation>
        <location evidence="4">Cytoplasm</location>
    </subcellularLocation>
    <text evidence="4">Assembles at midcell at the inner surface of the cytoplasmic membrane.</text>
</comment>
<accession>A0A066UJW0</accession>
<keyword evidence="11" id="KW-1185">Reference proteome</keyword>
<feature type="domain" description="Tubulin/FtsZ GTPase" evidence="8">
    <location>
        <begin position="19"/>
        <end position="210"/>
    </location>
</feature>
<dbReference type="InterPro" id="IPR008280">
    <property type="entry name" value="Tub_FtsZ_C"/>
</dbReference>
<dbReference type="InterPro" id="IPR000158">
    <property type="entry name" value="Cell_div_FtsZ"/>
</dbReference>
<evidence type="ECO:0000256" key="4">
    <source>
        <dbReference type="HAMAP-Rule" id="MF_00909"/>
    </source>
</evidence>
<name>A0A066UJW0_9GAMM</name>
<dbReference type="InterPro" id="IPR018316">
    <property type="entry name" value="Tubulin/FtsZ_2-layer-sand-dom"/>
</dbReference>
<dbReference type="PROSITE" id="PS01134">
    <property type="entry name" value="FTSZ_1"/>
    <property type="match status" value="1"/>
</dbReference>
<evidence type="ECO:0000256" key="1">
    <source>
        <dbReference type="ARBA" id="ARBA00009690"/>
    </source>
</evidence>
<dbReference type="GO" id="GO:0032153">
    <property type="term" value="C:cell division site"/>
    <property type="evidence" value="ECO:0007669"/>
    <property type="project" value="UniProtKB-UniRule"/>
</dbReference>
<dbReference type="Gene3D" id="3.40.50.1440">
    <property type="entry name" value="Tubulin/FtsZ, GTPase domain"/>
    <property type="match status" value="1"/>
</dbReference>
<proteinExistence type="inferred from homology"/>
<feature type="compositionally biased region" description="Low complexity" evidence="7">
    <location>
        <begin position="348"/>
        <end position="360"/>
    </location>
</feature>
<dbReference type="GeneID" id="301974903"/>
<feature type="domain" description="Tubulin/FtsZ 2-layer sandwich" evidence="9">
    <location>
        <begin position="212"/>
        <end position="330"/>
    </location>
</feature>
<feature type="compositionally biased region" description="Polar residues" evidence="7">
    <location>
        <begin position="371"/>
        <end position="382"/>
    </location>
</feature>
<dbReference type="PRINTS" id="PR00423">
    <property type="entry name" value="CELLDVISFTSZ"/>
</dbReference>
<evidence type="ECO:0000313" key="11">
    <source>
        <dbReference type="Proteomes" id="UP000035860"/>
    </source>
</evidence>
<feature type="region of interest" description="Disordered" evidence="7">
    <location>
        <begin position="333"/>
        <end position="382"/>
    </location>
</feature>
<dbReference type="eggNOG" id="COG0206">
    <property type="taxonomic scope" value="Bacteria"/>
</dbReference>
<dbReference type="FunFam" id="3.40.50.1440:FF:000001">
    <property type="entry name" value="Cell division protein FtsZ"/>
    <property type="match status" value="1"/>
</dbReference>
<protein>
    <recommendedName>
        <fullName evidence="4 5">Cell division protein FtsZ</fullName>
    </recommendedName>
</protein>
<evidence type="ECO:0000256" key="3">
    <source>
        <dbReference type="ARBA" id="ARBA00023134"/>
    </source>
</evidence>
<evidence type="ECO:0000313" key="10">
    <source>
        <dbReference type="EMBL" id="KDN26147.1"/>
    </source>
</evidence>
<comment type="function">
    <text evidence="4 6">Essential cell division protein that forms a contractile ring structure (Z ring) at the future cell division site. The regulation of the ring assembly controls the timing and the location of cell division. One of the functions of the FtsZ ring is to recruit other cell division proteins to the septum to produce a new cell wall between the dividing cells. Binds GTP and shows GTPase activity.</text>
</comment>
<keyword evidence="2 4" id="KW-0547">Nucleotide-binding</keyword>
<organism evidence="10 11">
    <name type="scientific">Moraxella bovoculi 237</name>
    <dbReference type="NCBI Taxonomy" id="743974"/>
    <lineage>
        <taxon>Bacteria</taxon>
        <taxon>Pseudomonadati</taxon>
        <taxon>Pseudomonadota</taxon>
        <taxon>Gammaproteobacteria</taxon>
        <taxon>Moraxellales</taxon>
        <taxon>Moraxellaceae</taxon>
        <taxon>Moraxella</taxon>
    </lineage>
</organism>
<feature type="binding site" evidence="4">
    <location>
        <begin position="114"/>
        <end position="116"/>
    </location>
    <ligand>
        <name>GTP</name>
        <dbReference type="ChEBI" id="CHEBI:37565"/>
    </ligand>
</feature>
<keyword evidence="3 4" id="KW-0342">GTP-binding</keyword>
<dbReference type="GO" id="GO:0005525">
    <property type="term" value="F:GTP binding"/>
    <property type="evidence" value="ECO:0007669"/>
    <property type="project" value="UniProtKB-UniRule"/>
</dbReference>
<dbReference type="SMART" id="SM00865">
    <property type="entry name" value="Tubulin_C"/>
    <property type="match status" value="1"/>
</dbReference>
<dbReference type="PANTHER" id="PTHR30314">
    <property type="entry name" value="CELL DIVISION PROTEIN FTSZ-RELATED"/>
    <property type="match status" value="1"/>
</dbReference>
<dbReference type="PROSITE" id="PS01135">
    <property type="entry name" value="FTSZ_2"/>
    <property type="match status" value="1"/>
</dbReference>
<dbReference type="GO" id="GO:0051258">
    <property type="term" value="P:protein polymerization"/>
    <property type="evidence" value="ECO:0007669"/>
    <property type="project" value="UniProtKB-UniRule"/>
</dbReference>
<dbReference type="Proteomes" id="UP000035860">
    <property type="component" value="Unassembled WGS sequence"/>
</dbReference>
<comment type="similarity">
    <text evidence="1 4 6">Belongs to the FtsZ family.</text>
</comment>
<keyword evidence="4 6" id="KW-0717">Septation</keyword>
<dbReference type="InterPro" id="IPR024757">
    <property type="entry name" value="FtsZ_C"/>
</dbReference>
<dbReference type="InterPro" id="IPR003008">
    <property type="entry name" value="Tubulin_FtsZ_GTPase"/>
</dbReference>
<dbReference type="InterPro" id="IPR045061">
    <property type="entry name" value="FtsZ/CetZ"/>
</dbReference>
<dbReference type="InterPro" id="IPR037103">
    <property type="entry name" value="Tubulin/FtsZ-like_C"/>
</dbReference>
<keyword evidence="4" id="KW-0963">Cytoplasm</keyword>
<dbReference type="NCBIfam" id="TIGR00065">
    <property type="entry name" value="ftsZ"/>
    <property type="match status" value="1"/>
</dbReference>
<dbReference type="SMART" id="SM00864">
    <property type="entry name" value="Tubulin"/>
    <property type="match status" value="1"/>
</dbReference>
<feature type="binding site" evidence="4">
    <location>
        <begin position="27"/>
        <end position="31"/>
    </location>
    <ligand>
        <name>GTP</name>
        <dbReference type="ChEBI" id="CHEBI:37565"/>
    </ligand>
</feature>
<evidence type="ECO:0000256" key="5">
    <source>
        <dbReference type="NCBIfam" id="TIGR00065"/>
    </source>
</evidence>
<sequence>MVKYSMSDDTQFDSDGQARFIVIGVGGGGGNAVEHMVNQHVTGINFVAANTDRQALGKLTTPNKLQLGSELTRGLGAGANPEVGREAAESDEAEIRALLSDYDMVFITAGMGGGTGTGAAPVIARIAKEEGILTVAVVTTPFKFEGGKRAKLAQEGIDQLAQYVDSIITVPNEKLLQVYRGLTMKDAFAKANDVLLQAVDGITRTIREPGVINIDFNDVHTAMTAKGHAMMGIGRASGEGRAAEAAEKAIRSPLLDDLLLKNAQGVIINIVGANIGMSEPYEVAEVVSRIANIDEGNIFFGAVDDESMGDDIYVTVIATGLTVDERPKAQLANQQSAPADHVSAIASQQPQQQAAPQAQPRPMTKPISVGNYLQQQQQNKND</sequence>
<reference evidence="10 11" key="1">
    <citation type="journal article" date="2014" name="Genome Announc.">
        <title>Draft Genome Sequence of Moraxella bovoculi Strain 237T (ATCC BAA-1259T) Isolated from a Calf with Infectious Bovine Keratoconjunctivitis.</title>
        <authorList>
            <person name="Calcutt M.J."/>
            <person name="Foecking M.F."/>
            <person name="Martin N.T."/>
            <person name="Mhlanga-Mutangadura T."/>
            <person name="Reilly T.J."/>
        </authorList>
    </citation>
    <scope>NUCLEOTIDE SEQUENCE [LARGE SCALE GENOMIC DNA]</scope>
    <source>
        <strain evidence="10 11">237</strain>
    </source>
</reference>
<dbReference type="SUPFAM" id="SSF55307">
    <property type="entry name" value="Tubulin C-terminal domain-like"/>
    <property type="match status" value="1"/>
</dbReference>
<dbReference type="SUPFAM" id="SSF52490">
    <property type="entry name" value="Tubulin nucleotide-binding domain-like"/>
    <property type="match status" value="1"/>
</dbReference>
<dbReference type="InterPro" id="IPR036525">
    <property type="entry name" value="Tubulin/FtsZ_GTPase_sf"/>
</dbReference>
<gene>
    <name evidence="4" type="primary">ftsZ</name>
    <name evidence="10" type="ORF">MBO_00015</name>
</gene>
<dbReference type="RefSeq" id="WP_036361673.1">
    <property type="nucleotide sequence ID" value="NZ_AOMT01000001.1"/>
</dbReference>
<evidence type="ECO:0000256" key="6">
    <source>
        <dbReference type="RuleBase" id="RU000631"/>
    </source>
</evidence>
<dbReference type="GO" id="GO:0000917">
    <property type="term" value="P:division septum assembly"/>
    <property type="evidence" value="ECO:0007669"/>
    <property type="project" value="UniProtKB-KW"/>
</dbReference>
<dbReference type="GO" id="GO:0043093">
    <property type="term" value="P:FtsZ-dependent cytokinesis"/>
    <property type="evidence" value="ECO:0007669"/>
    <property type="project" value="UniProtKB-UniRule"/>
</dbReference>
<dbReference type="AlphaFoldDB" id="A0A066UJW0"/>
<feature type="binding site" evidence="4">
    <location>
        <position position="149"/>
    </location>
    <ligand>
        <name>GTP</name>
        <dbReference type="ChEBI" id="CHEBI:37565"/>
    </ligand>
</feature>
<evidence type="ECO:0000256" key="7">
    <source>
        <dbReference type="SAM" id="MobiDB-lite"/>
    </source>
</evidence>
<evidence type="ECO:0000259" key="8">
    <source>
        <dbReference type="SMART" id="SM00864"/>
    </source>
</evidence>
<dbReference type="Gene3D" id="3.30.1330.20">
    <property type="entry name" value="Tubulin/FtsZ, C-terminal domain"/>
    <property type="match status" value="1"/>
</dbReference>
<dbReference type="GO" id="GO:0005737">
    <property type="term" value="C:cytoplasm"/>
    <property type="evidence" value="ECO:0007669"/>
    <property type="project" value="UniProtKB-SubCell"/>
</dbReference>
<evidence type="ECO:0000256" key="2">
    <source>
        <dbReference type="ARBA" id="ARBA00022741"/>
    </source>
</evidence>
<comment type="subunit">
    <text evidence="4">Homodimer. Polymerizes to form a dynamic ring structure in a strictly GTP-dependent manner. Interacts directly with several other division proteins.</text>
</comment>
<dbReference type="Pfam" id="PF00091">
    <property type="entry name" value="Tubulin"/>
    <property type="match status" value="1"/>
</dbReference>
<dbReference type="EMBL" id="AOMT01000001">
    <property type="protein sequence ID" value="KDN26147.1"/>
    <property type="molecule type" value="Genomic_DNA"/>
</dbReference>
<keyword evidence="4 6" id="KW-0131">Cell cycle</keyword>